<dbReference type="RefSeq" id="WP_382391008.1">
    <property type="nucleotide sequence ID" value="NZ_JBHTCQ010000001.1"/>
</dbReference>
<evidence type="ECO:0000313" key="1">
    <source>
        <dbReference type="EMBL" id="MFC7404014.1"/>
    </source>
</evidence>
<organism evidence="1 2">
    <name type="scientific">Georgenia alba</name>
    <dbReference type="NCBI Taxonomy" id="2233858"/>
    <lineage>
        <taxon>Bacteria</taxon>
        <taxon>Bacillati</taxon>
        <taxon>Actinomycetota</taxon>
        <taxon>Actinomycetes</taxon>
        <taxon>Micrococcales</taxon>
        <taxon>Bogoriellaceae</taxon>
        <taxon>Georgenia</taxon>
    </lineage>
</organism>
<proteinExistence type="predicted"/>
<dbReference type="InterPro" id="IPR027417">
    <property type="entry name" value="P-loop_NTPase"/>
</dbReference>
<comment type="caution">
    <text evidence="1">The sequence shown here is derived from an EMBL/GenBank/DDBJ whole genome shotgun (WGS) entry which is preliminary data.</text>
</comment>
<dbReference type="Pfam" id="PF13238">
    <property type="entry name" value="AAA_18"/>
    <property type="match status" value="1"/>
</dbReference>
<protein>
    <submittedName>
        <fullName evidence="1">AAA family ATPase</fullName>
    </submittedName>
</protein>
<dbReference type="SUPFAM" id="SSF52540">
    <property type="entry name" value="P-loop containing nucleoside triphosphate hydrolases"/>
    <property type="match status" value="1"/>
</dbReference>
<sequence length="205" mass="22974">MATTPGRRRILERLARGLARRAADRQVLRVAVDGPDAAGKTTFARDLDGLLYPLLPAGAELRRFSTDDLLAPVVLRGELRHQDPHWVYEHAYPLDLIREIAVGNPAHDHPGTVVIAEGMSLLRPELADLWDVTVYLTVSEEVTLERVRDRLDEDDDIEGVLGRYRNLYLPALALYRAIADPMDRSDVVIDMTDVEAPAVQHWNGL</sequence>
<dbReference type="EMBL" id="JBHTCQ010000001">
    <property type="protein sequence ID" value="MFC7404014.1"/>
    <property type="molecule type" value="Genomic_DNA"/>
</dbReference>
<evidence type="ECO:0000313" key="2">
    <source>
        <dbReference type="Proteomes" id="UP001596455"/>
    </source>
</evidence>
<dbReference type="Gene3D" id="3.40.50.300">
    <property type="entry name" value="P-loop containing nucleotide triphosphate hydrolases"/>
    <property type="match status" value="2"/>
</dbReference>
<reference evidence="2" key="1">
    <citation type="journal article" date="2019" name="Int. J. Syst. Evol. Microbiol.">
        <title>The Global Catalogue of Microorganisms (GCM) 10K type strain sequencing project: providing services to taxonomists for standard genome sequencing and annotation.</title>
        <authorList>
            <consortium name="The Broad Institute Genomics Platform"/>
            <consortium name="The Broad Institute Genome Sequencing Center for Infectious Disease"/>
            <person name="Wu L."/>
            <person name="Ma J."/>
        </authorList>
    </citation>
    <scope>NUCLEOTIDE SEQUENCE [LARGE SCALE GENOMIC DNA]</scope>
    <source>
        <strain evidence="2">JCM 1490</strain>
    </source>
</reference>
<keyword evidence="2" id="KW-1185">Reference proteome</keyword>
<dbReference type="Proteomes" id="UP001596455">
    <property type="component" value="Unassembled WGS sequence"/>
</dbReference>
<name>A0ABW2Q3E4_9MICO</name>
<gene>
    <name evidence="1" type="ORF">ACFQQL_02750</name>
</gene>
<accession>A0ABW2Q3E4</accession>